<keyword evidence="6" id="KW-1185">Reference proteome</keyword>
<dbReference type="Gene3D" id="3.90.1150.10">
    <property type="entry name" value="Aspartate Aminotransferase, domain 1"/>
    <property type="match status" value="1"/>
</dbReference>
<name>A0A133VQ82_9EURY</name>
<evidence type="ECO:0000256" key="4">
    <source>
        <dbReference type="ARBA" id="ARBA00022898"/>
    </source>
</evidence>
<comment type="similarity">
    <text evidence="2">Belongs to the trans-sulfuration enzymes family.</text>
</comment>
<protein>
    <submittedName>
        <fullName evidence="5">O-acetylhomoserine aminocarboxypropyltransferase</fullName>
        <ecNumber evidence="5">2.5.1.49</ecNumber>
    </submittedName>
</protein>
<dbReference type="SUPFAM" id="SSF53383">
    <property type="entry name" value="PLP-dependent transferases"/>
    <property type="match status" value="1"/>
</dbReference>
<dbReference type="GO" id="GO:0071269">
    <property type="term" value="P:L-homocysteine biosynthetic process"/>
    <property type="evidence" value="ECO:0007669"/>
    <property type="project" value="TreeGrafter"/>
</dbReference>
<dbReference type="GO" id="GO:0030170">
    <property type="term" value="F:pyridoxal phosphate binding"/>
    <property type="evidence" value="ECO:0007669"/>
    <property type="project" value="InterPro"/>
</dbReference>
<evidence type="ECO:0000256" key="3">
    <source>
        <dbReference type="ARBA" id="ARBA00022679"/>
    </source>
</evidence>
<organism evidence="5 6">
    <name type="scientific">candidate division MSBL1 archaeon SCGC-AAA382N08</name>
    <dbReference type="NCBI Taxonomy" id="1698285"/>
    <lineage>
        <taxon>Archaea</taxon>
        <taxon>Methanobacteriati</taxon>
        <taxon>Methanobacteriota</taxon>
        <taxon>candidate division MSBL1</taxon>
    </lineage>
</organism>
<evidence type="ECO:0000256" key="1">
    <source>
        <dbReference type="ARBA" id="ARBA00001933"/>
    </source>
</evidence>
<dbReference type="PATRIC" id="fig|1698285.3.peg.568"/>
<dbReference type="InterPro" id="IPR006235">
    <property type="entry name" value="OAc-hSer/O-AcSer_sulfhydrylase"/>
</dbReference>
<dbReference type="GO" id="GO:0004124">
    <property type="term" value="F:cysteine synthase activity"/>
    <property type="evidence" value="ECO:0007669"/>
    <property type="project" value="TreeGrafter"/>
</dbReference>
<sequence length="188" mass="21173">ELDQGYRGGLNFWEEFEELSYIVKLKSRYTRDFGSCMSPFNAFLLIQGLETLHLRMEKHSKNALKTAEFLEDHPKVDWVSYPGLSDHPTHDLAKKYLKNGYGGMVGFGVKGGAESGETFIENLELISHLANVGDAKSLAIHPWSTTHSQLSPEQRRQGGVTEDFIRLSIGIEDSEDILEDIDQALEEV</sequence>
<dbReference type="InterPro" id="IPR000277">
    <property type="entry name" value="Cys/Met-Metab_PyrdxlP-dep_enz"/>
</dbReference>
<evidence type="ECO:0000256" key="2">
    <source>
        <dbReference type="ARBA" id="ARBA00009077"/>
    </source>
</evidence>
<comment type="cofactor">
    <cofactor evidence="1">
        <name>pyridoxal 5'-phosphate</name>
        <dbReference type="ChEBI" id="CHEBI:597326"/>
    </cofactor>
</comment>
<evidence type="ECO:0000313" key="6">
    <source>
        <dbReference type="Proteomes" id="UP000070175"/>
    </source>
</evidence>
<accession>A0A133VQ82</accession>
<dbReference type="GO" id="GO:0003961">
    <property type="term" value="F:O-acetylhomoserine aminocarboxypropyltransferase activity"/>
    <property type="evidence" value="ECO:0007669"/>
    <property type="project" value="UniProtKB-EC"/>
</dbReference>
<feature type="non-terminal residue" evidence="5">
    <location>
        <position position="1"/>
    </location>
</feature>
<evidence type="ECO:0000313" key="5">
    <source>
        <dbReference type="EMBL" id="KXB08602.1"/>
    </source>
</evidence>
<proteinExistence type="inferred from homology"/>
<dbReference type="AlphaFoldDB" id="A0A133VQ82"/>
<gene>
    <name evidence="5" type="ORF">AKJ56_00860</name>
</gene>
<dbReference type="GO" id="GO:0006535">
    <property type="term" value="P:cysteine biosynthetic process from serine"/>
    <property type="evidence" value="ECO:0007669"/>
    <property type="project" value="TreeGrafter"/>
</dbReference>
<dbReference type="Proteomes" id="UP000070175">
    <property type="component" value="Unassembled WGS sequence"/>
</dbReference>
<dbReference type="PANTHER" id="PTHR43797">
    <property type="entry name" value="HOMOCYSTEINE/CYSTEINE SYNTHASE"/>
    <property type="match status" value="1"/>
</dbReference>
<dbReference type="InterPro" id="IPR015424">
    <property type="entry name" value="PyrdxlP-dep_Trfase"/>
</dbReference>
<comment type="caution">
    <text evidence="5">The sequence shown here is derived from an EMBL/GenBank/DDBJ whole genome shotgun (WGS) entry which is preliminary data.</text>
</comment>
<keyword evidence="3 5" id="KW-0808">Transferase</keyword>
<dbReference type="EC" id="2.5.1.49" evidence="5"/>
<dbReference type="FunFam" id="3.90.1150.10:FF:000033">
    <property type="entry name" value="Cystathionine gamma-synthase"/>
    <property type="match status" value="1"/>
</dbReference>
<dbReference type="InterPro" id="IPR015421">
    <property type="entry name" value="PyrdxlP-dep_Trfase_major"/>
</dbReference>
<keyword evidence="4" id="KW-0663">Pyridoxal phosphate</keyword>
<dbReference type="GO" id="GO:0019346">
    <property type="term" value="P:transsulfuration"/>
    <property type="evidence" value="ECO:0007669"/>
    <property type="project" value="InterPro"/>
</dbReference>
<dbReference type="PANTHER" id="PTHR43797:SF2">
    <property type="entry name" value="HOMOCYSTEINE_CYSTEINE SYNTHASE"/>
    <property type="match status" value="1"/>
</dbReference>
<reference evidence="5 6" key="1">
    <citation type="journal article" date="2016" name="Sci. Rep.">
        <title>Metabolic traits of an uncultured archaeal lineage -MSBL1- from brine pools of the Red Sea.</title>
        <authorList>
            <person name="Mwirichia R."/>
            <person name="Alam I."/>
            <person name="Rashid M."/>
            <person name="Vinu M."/>
            <person name="Ba-Alawi W."/>
            <person name="Anthony Kamau A."/>
            <person name="Kamanda Ngugi D."/>
            <person name="Goker M."/>
            <person name="Klenk H.P."/>
            <person name="Bajic V."/>
            <person name="Stingl U."/>
        </authorList>
    </citation>
    <scope>NUCLEOTIDE SEQUENCE [LARGE SCALE GENOMIC DNA]</scope>
    <source>
        <strain evidence="5">SCGC-AAA382N08</strain>
    </source>
</reference>
<dbReference type="EMBL" id="LHYJ01000008">
    <property type="protein sequence ID" value="KXB08602.1"/>
    <property type="molecule type" value="Genomic_DNA"/>
</dbReference>
<dbReference type="Pfam" id="PF01053">
    <property type="entry name" value="Cys_Met_Meta_PP"/>
    <property type="match status" value="1"/>
</dbReference>
<dbReference type="GO" id="GO:0005737">
    <property type="term" value="C:cytoplasm"/>
    <property type="evidence" value="ECO:0007669"/>
    <property type="project" value="TreeGrafter"/>
</dbReference>
<dbReference type="InterPro" id="IPR015422">
    <property type="entry name" value="PyrdxlP-dep_Trfase_small"/>
</dbReference>
<dbReference type="Gene3D" id="3.40.640.10">
    <property type="entry name" value="Type I PLP-dependent aspartate aminotransferase-like (Major domain)"/>
    <property type="match status" value="1"/>
</dbReference>